<sequence length="99" mass="11671">MPSTSAKSFITPYPKKPIRYNPRTGKTRFQMAEPPNVETETLRQTCLYFVIIRLPEEALQSYRIDRQVMTLIDDIIHARLRRAFACFMWQSAARWCTLS</sequence>
<evidence type="ECO:0000313" key="2">
    <source>
        <dbReference type="EMBL" id="OKO97458.1"/>
    </source>
</evidence>
<dbReference type="AlphaFoldDB" id="A0A1Q5TB74"/>
<proteinExistence type="predicted"/>
<reference evidence="2 3" key="1">
    <citation type="submission" date="2016-10" db="EMBL/GenBank/DDBJ databases">
        <title>Genome sequence of the ascomycete fungus Penicillium subrubescens.</title>
        <authorList>
            <person name="De Vries R.P."/>
            <person name="Peng M."/>
            <person name="Dilokpimol A."/>
            <person name="Hilden K."/>
            <person name="Makela M.R."/>
            <person name="Grigoriev I."/>
            <person name="Riley R."/>
            <person name="Granchi Z."/>
        </authorList>
    </citation>
    <scope>NUCLEOTIDE SEQUENCE [LARGE SCALE GENOMIC DNA]</scope>
    <source>
        <strain evidence="2 3">CBS 132785</strain>
    </source>
</reference>
<accession>A0A1Q5TB74</accession>
<gene>
    <name evidence="2" type="ORF">PENSUB_10252</name>
</gene>
<feature type="region of interest" description="Disordered" evidence="1">
    <location>
        <begin position="1"/>
        <end position="36"/>
    </location>
</feature>
<dbReference type="EMBL" id="MNBE01000695">
    <property type="protein sequence ID" value="OKO97458.1"/>
    <property type="molecule type" value="Genomic_DNA"/>
</dbReference>
<keyword evidence="3" id="KW-1185">Reference proteome</keyword>
<protein>
    <submittedName>
        <fullName evidence="2">Uncharacterized protein</fullName>
    </submittedName>
</protein>
<evidence type="ECO:0000256" key="1">
    <source>
        <dbReference type="SAM" id="MobiDB-lite"/>
    </source>
</evidence>
<dbReference type="Proteomes" id="UP000186955">
    <property type="component" value="Unassembled WGS sequence"/>
</dbReference>
<name>A0A1Q5TB74_9EURO</name>
<comment type="caution">
    <text evidence="2">The sequence shown here is derived from an EMBL/GenBank/DDBJ whole genome shotgun (WGS) entry which is preliminary data.</text>
</comment>
<evidence type="ECO:0000313" key="3">
    <source>
        <dbReference type="Proteomes" id="UP000186955"/>
    </source>
</evidence>
<organism evidence="2 3">
    <name type="scientific">Penicillium subrubescens</name>
    <dbReference type="NCBI Taxonomy" id="1316194"/>
    <lineage>
        <taxon>Eukaryota</taxon>
        <taxon>Fungi</taxon>
        <taxon>Dikarya</taxon>
        <taxon>Ascomycota</taxon>
        <taxon>Pezizomycotina</taxon>
        <taxon>Eurotiomycetes</taxon>
        <taxon>Eurotiomycetidae</taxon>
        <taxon>Eurotiales</taxon>
        <taxon>Aspergillaceae</taxon>
        <taxon>Penicillium</taxon>
    </lineage>
</organism>